<organism evidence="1 2">
    <name type="scientific">Cephaloticoccus capnophilus</name>
    <dbReference type="NCBI Taxonomy" id="1548208"/>
    <lineage>
        <taxon>Bacteria</taxon>
        <taxon>Pseudomonadati</taxon>
        <taxon>Verrucomicrobiota</taxon>
        <taxon>Opitutia</taxon>
        <taxon>Opitutales</taxon>
        <taxon>Opitutaceae</taxon>
        <taxon>Cephaloticoccus</taxon>
    </lineage>
</organism>
<protein>
    <submittedName>
        <fullName evidence="1">Uncharacterized protein</fullName>
    </submittedName>
</protein>
<keyword evidence="2" id="KW-1185">Reference proteome</keyword>
<dbReference type="AlphaFoldDB" id="A0A139SNR5"/>
<dbReference type="Proteomes" id="UP000071392">
    <property type="component" value="Unassembled WGS sequence"/>
</dbReference>
<comment type="caution">
    <text evidence="1">The sequence shown here is derived from an EMBL/GenBank/DDBJ whole genome shotgun (WGS) entry which is preliminary data.</text>
</comment>
<sequence>MRRYTVRLELDDAQRDQLHPIVVNAEGELRELRNRSFQDAIAIGDRMNAQVALLLRPDQHENFEKLKEAVRNYWERERERRLSKSEESRKPEK</sequence>
<reference evidence="1 2" key="1">
    <citation type="submission" date="2016-02" db="EMBL/GenBank/DDBJ databases">
        <authorList>
            <person name="Wen L."/>
            <person name="He K."/>
            <person name="Yang H."/>
        </authorList>
    </citation>
    <scope>NUCLEOTIDE SEQUENCE [LARGE SCALE GENOMIC DNA]</scope>
    <source>
        <strain evidence="1 2">CV41</strain>
    </source>
</reference>
<name>A0A139SNR5_9BACT</name>
<accession>A0A139SNR5</accession>
<proteinExistence type="predicted"/>
<dbReference type="STRING" id="1548208.AXK12_03515"/>
<dbReference type="EMBL" id="LSZP01000028">
    <property type="protein sequence ID" value="KXU36219.1"/>
    <property type="molecule type" value="Genomic_DNA"/>
</dbReference>
<evidence type="ECO:0000313" key="1">
    <source>
        <dbReference type="EMBL" id="KXU36219.1"/>
    </source>
</evidence>
<gene>
    <name evidence="1" type="ORF">AXK12_03515</name>
</gene>
<evidence type="ECO:0000313" key="2">
    <source>
        <dbReference type="Proteomes" id="UP000071392"/>
    </source>
</evidence>